<dbReference type="Proteomes" id="UP000332711">
    <property type="component" value="Unassembled WGS sequence"/>
</dbReference>
<gene>
    <name evidence="1" type="ORF">E1X78_09805</name>
</gene>
<evidence type="ECO:0000313" key="2">
    <source>
        <dbReference type="Proteomes" id="UP000332711"/>
    </source>
</evidence>
<sequence>MMKTIENSYKEYITVSRKIGINDLEQTIYKFENKYRASVLEELNSNLFTLIEINPNNDERHFFFQLTSAELSAMLKTVKNKQ</sequence>
<evidence type="ECO:0000313" key="1">
    <source>
        <dbReference type="EMBL" id="EAE5604404.1"/>
    </source>
</evidence>
<comment type="caution">
    <text evidence="1">The sequence shown here is derived from an EMBL/GenBank/DDBJ whole genome shotgun (WGS) entry which is preliminary data.</text>
</comment>
<proteinExistence type="predicted"/>
<name>A0AAN3BES9_LISMN</name>
<dbReference type="EMBL" id="AAASTI010000004">
    <property type="protein sequence ID" value="EAE5604404.1"/>
    <property type="molecule type" value="Genomic_DNA"/>
</dbReference>
<accession>A0AAN3BES9</accession>
<dbReference type="AlphaFoldDB" id="A0AAN3BES9"/>
<protein>
    <submittedName>
        <fullName evidence="1">Uncharacterized protein</fullName>
    </submittedName>
</protein>
<organism evidence="1 2">
    <name type="scientific">Listeria monocytogenes</name>
    <dbReference type="NCBI Taxonomy" id="1639"/>
    <lineage>
        <taxon>Bacteria</taxon>
        <taxon>Bacillati</taxon>
        <taxon>Bacillota</taxon>
        <taxon>Bacilli</taxon>
        <taxon>Bacillales</taxon>
        <taxon>Listeriaceae</taxon>
        <taxon>Listeria</taxon>
    </lineage>
</organism>
<dbReference type="RefSeq" id="WP_054314980.1">
    <property type="nucleotide sequence ID" value="NZ_CP127193.1"/>
</dbReference>
<reference evidence="1 2" key="1">
    <citation type="submission" date="2019-03" db="EMBL/GenBank/DDBJ databases">
        <authorList>
            <person name="Ashton P.M."/>
            <person name="Dallman T."/>
            <person name="Nair S."/>
            <person name="De Pinna E."/>
            <person name="Peters T."/>
            <person name="Grant K."/>
        </authorList>
    </citation>
    <scope>NUCLEOTIDE SEQUENCE [LARGE SCALE GENOMIC DNA]</scope>
    <source>
        <strain evidence="1">RL15000440</strain>
    </source>
</reference>